<evidence type="ECO:0000256" key="2">
    <source>
        <dbReference type="ARBA" id="ARBA00022692"/>
    </source>
</evidence>
<evidence type="ECO:0000256" key="6">
    <source>
        <dbReference type="ARBA" id="ARBA00023170"/>
    </source>
</evidence>
<dbReference type="GO" id="GO:0004930">
    <property type="term" value="F:G protein-coupled receptor activity"/>
    <property type="evidence" value="ECO:0007669"/>
    <property type="project" value="UniProtKB-KW"/>
</dbReference>
<dbReference type="PANTHER" id="PTHR24235">
    <property type="entry name" value="NEUROPEPTIDE Y RECEPTOR"/>
    <property type="match status" value="1"/>
</dbReference>
<evidence type="ECO:0000259" key="9">
    <source>
        <dbReference type="PROSITE" id="PS50262"/>
    </source>
</evidence>
<dbReference type="Gene3D" id="1.20.1070.10">
    <property type="entry name" value="Rhodopsin 7-helix transmembrane proteins"/>
    <property type="match status" value="1"/>
</dbReference>
<gene>
    <name evidence="10" type="ORF">SPHA_2820</name>
</gene>
<comment type="caution">
    <text evidence="10">The sequence shown here is derived from an EMBL/GenBank/DDBJ whole genome shotgun (WGS) entry which is preliminary data.</text>
</comment>
<dbReference type="EMBL" id="CAHIKZ030000082">
    <property type="protein sequence ID" value="CAE1150009.1"/>
    <property type="molecule type" value="Genomic_DNA"/>
</dbReference>
<dbReference type="InterPro" id="IPR017452">
    <property type="entry name" value="GPCR_Rhodpsn_7TM"/>
</dbReference>
<dbReference type="GO" id="GO:0016020">
    <property type="term" value="C:membrane"/>
    <property type="evidence" value="ECO:0007669"/>
    <property type="project" value="UniProtKB-SubCell"/>
</dbReference>
<evidence type="ECO:0000256" key="7">
    <source>
        <dbReference type="ARBA" id="ARBA00023224"/>
    </source>
</evidence>
<keyword evidence="4" id="KW-0297">G-protein coupled receptor</keyword>
<protein>
    <submittedName>
        <fullName evidence="10">CCKAR</fullName>
    </submittedName>
</protein>
<organism evidence="10 11">
    <name type="scientific">Acanthosepion pharaonis</name>
    <name type="common">Pharaoh cuttlefish</name>
    <name type="synonym">Sepia pharaonis</name>
    <dbReference type="NCBI Taxonomy" id="158019"/>
    <lineage>
        <taxon>Eukaryota</taxon>
        <taxon>Metazoa</taxon>
        <taxon>Spiralia</taxon>
        <taxon>Lophotrochozoa</taxon>
        <taxon>Mollusca</taxon>
        <taxon>Cephalopoda</taxon>
        <taxon>Coleoidea</taxon>
        <taxon>Decapodiformes</taxon>
        <taxon>Sepiida</taxon>
        <taxon>Sepiina</taxon>
        <taxon>Sepiidae</taxon>
        <taxon>Acanthosepion</taxon>
    </lineage>
</organism>
<dbReference type="PROSITE" id="PS50262">
    <property type="entry name" value="G_PROTEIN_RECEP_F1_2"/>
    <property type="match status" value="1"/>
</dbReference>
<name>A0A812AR71_ACAPH</name>
<sequence length="161" mass="17572">METFASNTVVGSNLTTATTTLFHLTVNATTTATVRQLHPSLDSRPEGAFLPTTSNLTSSTVSAAVGGRMSDRQNVNWSDDIRLPFYILILFLAVTGNGLVIVTLIQNKKMRTVTNVFLLNLSISDLLLAVFCMPFTLIPALLKTFIFGETVCVLIRYLQGK</sequence>
<evidence type="ECO:0000256" key="8">
    <source>
        <dbReference type="SAM" id="Phobius"/>
    </source>
</evidence>
<dbReference type="SUPFAM" id="SSF81321">
    <property type="entry name" value="Family A G protein-coupled receptor-like"/>
    <property type="match status" value="1"/>
</dbReference>
<comment type="subcellular location">
    <subcellularLocation>
        <location evidence="1">Membrane</location>
        <topology evidence="1">Multi-pass membrane protein</topology>
    </subcellularLocation>
</comment>
<evidence type="ECO:0000256" key="5">
    <source>
        <dbReference type="ARBA" id="ARBA00023136"/>
    </source>
</evidence>
<feature type="domain" description="G-protein coupled receptors family 1 profile" evidence="9">
    <location>
        <begin position="96"/>
        <end position="161"/>
    </location>
</feature>
<evidence type="ECO:0000313" key="10">
    <source>
        <dbReference type="EMBL" id="CAE1150009.1"/>
    </source>
</evidence>
<dbReference type="Pfam" id="PF00001">
    <property type="entry name" value="7tm_1"/>
    <property type="match status" value="1"/>
</dbReference>
<evidence type="ECO:0000256" key="4">
    <source>
        <dbReference type="ARBA" id="ARBA00023040"/>
    </source>
</evidence>
<dbReference type="InterPro" id="IPR000276">
    <property type="entry name" value="GPCR_Rhodpsn"/>
</dbReference>
<keyword evidence="2 8" id="KW-0812">Transmembrane</keyword>
<dbReference type="Proteomes" id="UP000597762">
    <property type="component" value="Unassembled WGS sequence"/>
</dbReference>
<evidence type="ECO:0000256" key="3">
    <source>
        <dbReference type="ARBA" id="ARBA00022989"/>
    </source>
</evidence>
<keyword evidence="5 8" id="KW-0472">Membrane</keyword>
<dbReference type="PANTHER" id="PTHR24235:SF12">
    <property type="entry name" value="G-PROTEIN COUPLED RECEPTORS FAMILY 1 PROFILE DOMAIN-CONTAINING PROTEIN"/>
    <property type="match status" value="1"/>
</dbReference>
<feature type="transmembrane region" description="Helical" evidence="8">
    <location>
        <begin position="83"/>
        <end position="105"/>
    </location>
</feature>
<keyword evidence="6" id="KW-0675">Receptor</keyword>
<evidence type="ECO:0000256" key="1">
    <source>
        <dbReference type="ARBA" id="ARBA00004141"/>
    </source>
</evidence>
<dbReference type="PRINTS" id="PR00237">
    <property type="entry name" value="GPCRRHODOPSN"/>
</dbReference>
<proteinExistence type="predicted"/>
<accession>A0A812AR71</accession>
<dbReference type="OrthoDB" id="10037617at2759"/>
<keyword evidence="7" id="KW-0807">Transducer</keyword>
<keyword evidence="3 8" id="KW-1133">Transmembrane helix</keyword>
<keyword evidence="11" id="KW-1185">Reference proteome</keyword>
<dbReference type="AlphaFoldDB" id="A0A812AR71"/>
<feature type="transmembrane region" description="Helical" evidence="8">
    <location>
        <begin position="112"/>
        <end position="131"/>
    </location>
</feature>
<evidence type="ECO:0000313" key="11">
    <source>
        <dbReference type="Proteomes" id="UP000597762"/>
    </source>
</evidence>
<reference evidence="10" key="1">
    <citation type="submission" date="2021-01" db="EMBL/GenBank/DDBJ databases">
        <authorList>
            <person name="Li R."/>
            <person name="Bekaert M."/>
        </authorList>
    </citation>
    <scope>NUCLEOTIDE SEQUENCE</scope>
    <source>
        <strain evidence="10">Farmed</strain>
    </source>
</reference>